<dbReference type="CDD" id="cd00586">
    <property type="entry name" value="4HBT"/>
    <property type="match status" value="1"/>
</dbReference>
<sequence>MDRPLPLKRADFPHVLAITTRWMDNDVYGHVNNVVYYSFFDTVVNRYLIEHGALDFANGPTIGLVVETKCNYFQPIAFPDTVHAGLRVVHQGTSSVRYEVGLFRNDDKTASAQGHFVHVYVDRTTNRPVPLPEPLKKALAGLHR</sequence>
<dbReference type="KEGG" id="ptaw:DW352_12885"/>
<reference evidence="3 4" key="1">
    <citation type="submission" date="2018-07" db="EMBL/GenBank/DDBJ databases">
        <authorList>
            <person name="Quirk P.G."/>
            <person name="Krulwich T.A."/>
        </authorList>
    </citation>
    <scope>NUCLEOTIDE SEQUENCE [LARGE SCALE GENOMIC DNA]</scope>
    <source>
        <strain evidence="3 4">CC-BB4</strain>
    </source>
</reference>
<accession>A0A345ZWN1</accession>
<dbReference type="AlphaFoldDB" id="A0A345ZWN1"/>
<dbReference type="SUPFAM" id="SSF54637">
    <property type="entry name" value="Thioesterase/thiol ester dehydrase-isomerase"/>
    <property type="match status" value="1"/>
</dbReference>
<comment type="similarity">
    <text evidence="1">Belongs to the 4-hydroxybenzoyl-CoA thioesterase family.</text>
</comment>
<gene>
    <name evidence="3" type="ORF">DW352_12885</name>
</gene>
<dbReference type="OrthoDB" id="9799036at2"/>
<dbReference type="GO" id="GO:0047617">
    <property type="term" value="F:fatty acyl-CoA hydrolase activity"/>
    <property type="evidence" value="ECO:0007669"/>
    <property type="project" value="TreeGrafter"/>
</dbReference>
<keyword evidence="2" id="KW-0378">Hydrolase</keyword>
<dbReference type="RefSeq" id="WP_115691707.1">
    <property type="nucleotide sequence ID" value="NZ_CP031417.1"/>
</dbReference>
<dbReference type="InterPro" id="IPR050563">
    <property type="entry name" value="4-hydroxybenzoyl-CoA_TE"/>
</dbReference>
<proteinExistence type="inferred from homology"/>
<dbReference type="PANTHER" id="PTHR31793">
    <property type="entry name" value="4-HYDROXYBENZOYL-COA THIOESTERASE FAMILY MEMBER"/>
    <property type="match status" value="1"/>
</dbReference>
<dbReference type="Proteomes" id="UP000254889">
    <property type="component" value="Chromosome"/>
</dbReference>
<dbReference type="InterPro" id="IPR029069">
    <property type="entry name" value="HotDog_dom_sf"/>
</dbReference>
<dbReference type="PANTHER" id="PTHR31793:SF27">
    <property type="entry name" value="NOVEL THIOESTERASE SUPERFAMILY DOMAIN AND SAPOSIN A-TYPE DOMAIN CONTAINING PROTEIN (0610012H03RIK)"/>
    <property type="match status" value="1"/>
</dbReference>
<protein>
    <submittedName>
        <fullName evidence="3">Acyl-CoA thioesterase</fullName>
    </submittedName>
</protein>
<evidence type="ECO:0000313" key="4">
    <source>
        <dbReference type="Proteomes" id="UP000254889"/>
    </source>
</evidence>
<evidence type="ECO:0000256" key="1">
    <source>
        <dbReference type="ARBA" id="ARBA00005953"/>
    </source>
</evidence>
<name>A0A345ZWN1_9HYPH</name>
<keyword evidence="4" id="KW-1185">Reference proteome</keyword>
<dbReference type="Pfam" id="PF13279">
    <property type="entry name" value="4HBT_2"/>
    <property type="match status" value="1"/>
</dbReference>
<evidence type="ECO:0000313" key="3">
    <source>
        <dbReference type="EMBL" id="AXK81328.1"/>
    </source>
</evidence>
<dbReference type="EMBL" id="CP031417">
    <property type="protein sequence ID" value="AXK81328.1"/>
    <property type="molecule type" value="Genomic_DNA"/>
</dbReference>
<organism evidence="3 4">
    <name type="scientific">Pseudolabrys taiwanensis</name>
    <dbReference type="NCBI Taxonomy" id="331696"/>
    <lineage>
        <taxon>Bacteria</taxon>
        <taxon>Pseudomonadati</taxon>
        <taxon>Pseudomonadota</taxon>
        <taxon>Alphaproteobacteria</taxon>
        <taxon>Hyphomicrobiales</taxon>
        <taxon>Xanthobacteraceae</taxon>
        <taxon>Pseudolabrys</taxon>
    </lineage>
</organism>
<evidence type="ECO:0000256" key="2">
    <source>
        <dbReference type="ARBA" id="ARBA00022801"/>
    </source>
</evidence>
<dbReference type="Gene3D" id="3.10.129.10">
    <property type="entry name" value="Hotdog Thioesterase"/>
    <property type="match status" value="1"/>
</dbReference>